<feature type="domain" description="Rhamnogalacturonan lyase" evidence="3">
    <location>
        <begin position="456"/>
        <end position="644"/>
    </location>
</feature>
<evidence type="ECO:0008006" key="7">
    <source>
        <dbReference type="Google" id="ProtNLM"/>
    </source>
</evidence>
<dbReference type="Pfam" id="PF14686">
    <property type="entry name" value="fn3_3"/>
    <property type="match status" value="1"/>
</dbReference>
<evidence type="ECO:0000259" key="4">
    <source>
        <dbReference type="Pfam" id="PF14686"/>
    </source>
</evidence>
<dbReference type="InterPro" id="IPR029411">
    <property type="entry name" value="RG-lyase_III"/>
</dbReference>
<reference evidence="5" key="1">
    <citation type="submission" date="2021-08" db="EMBL/GenBank/DDBJ databases">
        <title>WGS assembly of Ceratopteris richardii.</title>
        <authorList>
            <person name="Marchant D.B."/>
            <person name="Chen G."/>
            <person name="Jenkins J."/>
            <person name="Shu S."/>
            <person name="Leebens-Mack J."/>
            <person name="Grimwood J."/>
            <person name="Schmutz J."/>
            <person name="Soltis P."/>
            <person name="Soltis D."/>
            <person name="Chen Z.-H."/>
        </authorList>
    </citation>
    <scope>NUCLEOTIDE SEQUENCE</scope>
    <source>
        <strain evidence="5">Whitten #5841</strain>
        <tissue evidence="5">Leaf</tissue>
    </source>
</reference>
<dbReference type="CDD" id="cd10316">
    <property type="entry name" value="RGL4_M"/>
    <property type="match status" value="1"/>
</dbReference>
<dbReference type="EMBL" id="CM035423">
    <property type="protein sequence ID" value="KAH7366403.1"/>
    <property type="molecule type" value="Genomic_DNA"/>
</dbReference>
<proteinExistence type="predicted"/>
<comment type="caution">
    <text evidence="5">The sequence shown here is derived from an EMBL/GenBank/DDBJ whole genome shotgun (WGS) entry which is preliminary data.</text>
</comment>
<dbReference type="Proteomes" id="UP000825935">
    <property type="component" value="Chromosome 18"/>
</dbReference>
<protein>
    <recommendedName>
        <fullName evidence="7">Rhamnogalacturonan endolyase</fullName>
    </recommendedName>
</protein>
<feature type="domain" description="Rhamnogalacturonan lyase" evidence="4">
    <location>
        <begin position="371"/>
        <end position="439"/>
    </location>
</feature>
<evidence type="ECO:0000313" key="6">
    <source>
        <dbReference type="Proteomes" id="UP000825935"/>
    </source>
</evidence>
<dbReference type="InterPro" id="IPR029413">
    <property type="entry name" value="RG-lyase_II"/>
</dbReference>
<evidence type="ECO:0000313" key="5">
    <source>
        <dbReference type="EMBL" id="KAH7366403.1"/>
    </source>
</evidence>
<dbReference type="InterPro" id="IPR051850">
    <property type="entry name" value="Polysacch_Lyase_4"/>
</dbReference>
<dbReference type="InterPro" id="IPR010325">
    <property type="entry name" value="Rhamnogal_lyase"/>
</dbReference>
<dbReference type="AlphaFoldDB" id="A0A8T2SVP7"/>
<dbReference type="InterPro" id="IPR008979">
    <property type="entry name" value="Galactose-bd-like_sf"/>
</dbReference>
<dbReference type="SUPFAM" id="SSF49785">
    <property type="entry name" value="Galactose-binding domain-like"/>
    <property type="match status" value="1"/>
</dbReference>
<dbReference type="Gene3D" id="2.60.40.1120">
    <property type="entry name" value="Carboxypeptidase-like, regulatory domain"/>
    <property type="match status" value="1"/>
</dbReference>
<dbReference type="Pfam" id="PF06045">
    <property type="entry name" value="Rhamnogal_lyase"/>
    <property type="match status" value="1"/>
</dbReference>
<keyword evidence="6" id="KW-1185">Reference proteome</keyword>
<sequence length="652" mass="75171">MASRRRKVLSDQKNTEGFGDGEGADVKLIEDHHYVTLDNGIVQVTISKPVGIVTGIKFNGLENLLEITNKEKDRGYWDLNWNKPGGGGIYDVVEGTEFHVASNDGDKVEVSFIRRYDPTRGMVPLNIDKRFALLRGASGFYSYAIYEHLAEWSDFDLIQTRIAFKLRKDRFCYMAISSDKQRLMPSPEDREPKNSQQLAYPEAVILTHPQNPEFQGEVDDKYQYSCDNKDNRVHGWISFDPMIGFWIIFPSDEFRNGGIMKQNLTSHVGPTNLAMFHSGHYAGEPLFPKFRNEHWKKVFGPVLIYLNSTTLGTQSDLWEDAEEQMFYELEAWPSDWPASEDYLKVDQRGDVKGRLLVKDQYAFPMTQSAQYAYLGLALPGEKGSWQIESKGYQFWTRADENGYFRLSNVCAGEYGLYGWVPGMFGEYKWESSVIVQPGSIVDLQELIFELPRDGKTIWEIGIPDRSAAEFFVPDPDPMFVNRLYLNHPERYRQYGLWLRYSQIYQDTDLVYDVQSNYWETDWFFAHVARIKEDGSVASTTWQVKFQLDTVIPAGMYKFRLGFASANLATIQVRFNSPDQYVPHFDTGRFGTDNAIARHGIHGLYYSFEIDVSPQWLKEGQNILFLTLKKPANIFVGVMYDYLRLEEPASEED</sequence>
<dbReference type="Gene3D" id="2.70.98.10">
    <property type="match status" value="1"/>
</dbReference>
<gene>
    <name evidence="5" type="ORF">KP509_18G076800</name>
</gene>
<accession>A0A8T2SVP7</accession>
<dbReference type="GO" id="GO:0030246">
    <property type="term" value="F:carbohydrate binding"/>
    <property type="evidence" value="ECO:0007669"/>
    <property type="project" value="InterPro"/>
</dbReference>
<dbReference type="PANTHER" id="PTHR32018">
    <property type="entry name" value="RHAMNOGALACTURONATE LYASE FAMILY PROTEIN"/>
    <property type="match status" value="1"/>
</dbReference>
<dbReference type="Pfam" id="PF14683">
    <property type="entry name" value="CBM-like"/>
    <property type="match status" value="1"/>
</dbReference>
<name>A0A8T2SVP7_CERRI</name>
<feature type="region of interest" description="Disordered" evidence="2">
    <location>
        <begin position="1"/>
        <end position="22"/>
    </location>
</feature>
<dbReference type="OMA" id="KSEQRGC"/>
<evidence type="ECO:0000256" key="2">
    <source>
        <dbReference type="SAM" id="MobiDB-lite"/>
    </source>
</evidence>
<organism evidence="5 6">
    <name type="scientific">Ceratopteris richardii</name>
    <name type="common">Triangle waterfern</name>
    <dbReference type="NCBI Taxonomy" id="49495"/>
    <lineage>
        <taxon>Eukaryota</taxon>
        <taxon>Viridiplantae</taxon>
        <taxon>Streptophyta</taxon>
        <taxon>Embryophyta</taxon>
        <taxon>Tracheophyta</taxon>
        <taxon>Polypodiopsida</taxon>
        <taxon>Polypodiidae</taxon>
        <taxon>Polypodiales</taxon>
        <taxon>Pteridineae</taxon>
        <taxon>Pteridaceae</taxon>
        <taxon>Parkerioideae</taxon>
        <taxon>Ceratopteris</taxon>
    </lineage>
</organism>
<dbReference type="CDD" id="cd10317">
    <property type="entry name" value="RGL4_C"/>
    <property type="match status" value="1"/>
</dbReference>
<keyword evidence="1" id="KW-0732">Signal</keyword>
<dbReference type="InterPro" id="IPR014718">
    <property type="entry name" value="GH-type_carb-bd"/>
</dbReference>
<dbReference type="PANTHER" id="PTHR32018:SF1">
    <property type="entry name" value="RHAMNOGALACTURONAN ENDOLYASE"/>
    <property type="match status" value="1"/>
</dbReference>
<dbReference type="CDD" id="cd10320">
    <property type="entry name" value="RGL4_N"/>
    <property type="match status" value="1"/>
</dbReference>
<dbReference type="OrthoDB" id="2130367at2759"/>
<evidence type="ECO:0000256" key="1">
    <source>
        <dbReference type="ARBA" id="ARBA00022729"/>
    </source>
</evidence>
<evidence type="ECO:0000259" key="3">
    <source>
        <dbReference type="Pfam" id="PF14683"/>
    </source>
</evidence>
<dbReference type="SUPFAM" id="SSF49452">
    <property type="entry name" value="Starch-binding domain-like"/>
    <property type="match status" value="1"/>
</dbReference>
<dbReference type="Gene3D" id="2.60.120.260">
    <property type="entry name" value="Galactose-binding domain-like"/>
    <property type="match status" value="1"/>
</dbReference>
<dbReference type="EMBL" id="CM035423">
    <property type="protein sequence ID" value="KAH7366402.1"/>
    <property type="molecule type" value="Genomic_DNA"/>
</dbReference>
<dbReference type="InterPro" id="IPR013784">
    <property type="entry name" value="Carb-bd-like_fold"/>
</dbReference>